<keyword evidence="5" id="KW-1185">Reference proteome</keyword>
<dbReference type="AlphaFoldDB" id="A0A3B6VD52"/>
<feature type="region of interest" description="Disordered" evidence="1">
    <location>
        <begin position="1"/>
        <end position="24"/>
    </location>
</feature>
<proteinExistence type="predicted"/>
<gene>
    <name evidence="4" type="ordered locus">BHWA1_00940</name>
</gene>
<evidence type="ECO:0000256" key="1">
    <source>
        <dbReference type="SAM" id="MobiDB-lite"/>
    </source>
</evidence>
<evidence type="ECO:0000256" key="2">
    <source>
        <dbReference type="SAM" id="Phobius"/>
    </source>
</evidence>
<dbReference type="PANTHER" id="PTHR30441:SF4">
    <property type="entry name" value="PROTEIN ASMA"/>
    <property type="match status" value="1"/>
</dbReference>
<dbReference type="GO" id="GO:0090313">
    <property type="term" value="P:regulation of protein targeting to membrane"/>
    <property type="evidence" value="ECO:0007669"/>
    <property type="project" value="TreeGrafter"/>
</dbReference>
<dbReference type="InterPro" id="IPR052894">
    <property type="entry name" value="AsmA-related"/>
</dbReference>
<dbReference type="PANTHER" id="PTHR30441">
    <property type="entry name" value="DUF748 DOMAIN-CONTAINING PROTEIN"/>
    <property type="match status" value="1"/>
</dbReference>
<dbReference type="Proteomes" id="UP000001803">
    <property type="component" value="Chromosome"/>
</dbReference>
<dbReference type="STRING" id="565034.BHWA1_00940"/>
<keyword evidence="2" id="KW-1133">Transmembrane helix</keyword>
<dbReference type="Pfam" id="PF05170">
    <property type="entry name" value="AsmA"/>
    <property type="match status" value="1"/>
</dbReference>
<dbReference type="RefSeq" id="WP_012670480.1">
    <property type="nucleotide sequence ID" value="NC_012225.1"/>
</dbReference>
<dbReference type="InterPro" id="IPR007844">
    <property type="entry name" value="AsmA"/>
</dbReference>
<keyword evidence="2" id="KW-0812">Transmembrane</keyword>
<accession>A0A3B6VD52</accession>
<evidence type="ECO:0000313" key="4">
    <source>
        <dbReference type="EMBL" id="ACN83431.1"/>
    </source>
</evidence>
<reference evidence="4 5" key="1">
    <citation type="journal article" date="2009" name="PLoS ONE">
        <title>Genome sequence of the pathogenic intestinal spirochete Brachyspira hyodysenteriae reveals adaptations to its lifestyle in the porcine large intestine.</title>
        <authorList>
            <person name="Bellgard M.I."/>
            <person name="Wanchanthuek P."/>
            <person name="La T."/>
            <person name="Ryan K."/>
            <person name="Moolhuijzen P."/>
            <person name="Albertyn Z."/>
            <person name="Shaban B."/>
            <person name="Motro Y."/>
            <person name="Dunn D.S."/>
            <person name="Schibeci D."/>
            <person name="Hunter A."/>
            <person name="Barrero R."/>
            <person name="Phillips N.D."/>
            <person name="Hampson D.J."/>
        </authorList>
    </citation>
    <scope>NUCLEOTIDE SEQUENCE [LARGE SCALE GENOMIC DNA]</scope>
    <source>
        <strain evidence="5">ATCC 49526 / WA1</strain>
    </source>
</reference>
<keyword evidence="2" id="KW-0472">Membrane</keyword>
<sequence length="1087" mass="122565">MKNFFKKKEKTEISSEQENKDNNKKKRRFKKRYIPLILLFLIVVGIAGARIYFNNERMKNLIENIVYSATNRKLEIGDFKYGLLFPKVEMSNVVLYNSDNFNNEENIKIDNFRLKFSLFSLFFLKLHVQDLSIDNLYVYMFTDESGNWNLPDMPPSEPKEEDTNKEPFDFSKLDFLKLKADVENIRINNLALKADSKSFLTNVPNNGLIASLSNYNLHLDLHTKRFSLSQVMGISAPEVLKDIYLKSFISNSLAYNDSSIFFNDNPLFNLDVSYPKNPDGTENKDEIIITFDFEIDDPNFSYNGKKRDDMQFAAHFLARYNIRTQSVSIENLSSELLNDEILKVIASANQIFSGNIGVNLDTLYARLNLDKINGLAAMFVPSLGINMSGMVNVDADKSSGTINNLTNTINVVLDKINFSMGDTIAVNNLNSRTKLNFAFNPNNISREDIKLDHNTTIDRVTALKLYRFSNTDVSFRVLSSLDGALGVLPAINDPNKKSDTVLYIDNVSSKYINSDIKVNGAVKFDDPTDLNINVTSLPIANFSGGLARGSLNLDVHVFGQMINDINTTVNGIIRNFSYNLNGEVSSTATAKLNVLANADLLSQDVKVTELNFDLDNFLNFRSNLDLEGLGLKGGFVNISTLRIAPYAMKNWLSTKLSEILDSLPFEDDIKMTSALGYNLSLDDKFATVTNFSTFYVTEKQYKLQDVTMKVDADVNFGENLYADIREFNLQSPTNKLLVHVNGYFTPIIKNADLNYNVGLDTDNLYLPFGIEIGGLFNVNGNLKNNIADGVFKTDKFFANMDSPDKMSIVLKGLTSNIDYHFDLTPTDNEVTATATRYTPLIEQIPNVFFEQLRVYLKITPFIDDSIRIRDFSSYVKVQGHGLTIQDLKSSIYIGGEKFDDNLFLTSISNNTAPRRGAIHLPWLNVDLGSFNTSTIKYDMRVLASDINFKYLLAPENREKINDEKLLVNLTADIAGVGVSPLNNIKPTTFFVGISKMSTEFSKFLIEMIRPINPGISTVENIVQFGYDPNSVEFSISANKVFTTFYFRDQNLDKPNQQKQQLIAFEGDKFGLEPMPFSDVISYLEGGN</sequence>
<organism evidence="4 5">
    <name type="scientific">Brachyspira hyodysenteriae (strain ATCC 49526 / WA1)</name>
    <dbReference type="NCBI Taxonomy" id="565034"/>
    <lineage>
        <taxon>Bacteria</taxon>
        <taxon>Pseudomonadati</taxon>
        <taxon>Spirochaetota</taxon>
        <taxon>Spirochaetia</taxon>
        <taxon>Brachyspirales</taxon>
        <taxon>Brachyspiraceae</taxon>
        <taxon>Brachyspira</taxon>
    </lineage>
</organism>
<dbReference type="EMBL" id="CP001357">
    <property type="protein sequence ID" value="ACN83431.1"/>
    <property type="molecule type" value="Genomic_DNA"/>
</dbReference>
<dbReference type="KEGG" id="bhy:BHWA1_00940"/>
<evidence type="ECO:0000313" key="5">
    <source>
        <dbReference type="Proteomes" id="UP000001803"/>
    </source>
</evidence>
<feature type="transmembrane region" description="Helical" evidence="2">
    <location>
        <begin position="33"/>
        <end position="53"/>
    </location>
</feature>
<dbReference type="GO" id="GO:0005886">
    <property type="term" value="C:plasma membrane"/>
    <property type="evidence" value="ECO:0007669"/>
    <property type="project" value="TreeGrafter"/>
</dbReference>
<name>A0A3B6VD52_BRAHW</name>
<protein>
    <recommendedName>
        <fullName evidence="3">AsmA domain-containing protein</fullName>
    </recommendedName>
</protein>
<evidence type="ECO:0000259" key="3">
    <source>
        <dbReference type="Pfam" id="PF05170"/>
    </source>
</evidence>
<feature type="compositionally biased region" description="Basic and acidic residues" evidence="1">
    <location>
        <begin position="9"/>
        <end position="22"/>
    </location>
</feature>
<feature type="domain" description="AsmA" evidence="3">
    <location>
        <begin position="36"/>
        <end position="197"/>
    </location>
</feature>